<evidence type="ECO:0000313" key="8">
    <source>
        <dbReference type="EMBL" id="KAK0386222.1"/>
    </source>
</evidence>
<keyword evidence="5" id="KW-0521">NADP</keyword>
<dbReference type="InterPro" id="IPR036188">
    <property type="entry name" value="FAD/NAD-bd_sf"/>
</dbReference>
<keyword evidence="7" id="KW-0503">Monooxygenase</keyword>
<evidence type="ECO:0000256" key="5">
    <source>
        <dbReference type="ARBA" id="ARBA00022857"/>
    </source>
</evidence>
<proteinExistence type="inferred from homology"/>
<comment type="cofactor">
    <cofactor evidence="1">
        <name>FAD</name>
        <dbReference type="ChEBI" id="CHEBI:57692"/>
    </cofactor>
</comment>
<comment type="similarity">
    <text evidence="2">Belongs to the FMO family.</text>
</comment>
<dbReference type="Proteomes" id="UP001175261">
    <property type="component" value="Unassembled WGS sequence"/>
</dbReference>
<dbReference type="GO" id="GO:0004499">
    <property type="term" value="F:N,N-dimethylaniline monooxygenase activity"/>
    <property type="evidence" value="ECO:0007669"/>
    <property type="project" value="InterPro"/>
</dbReference>
<name>A0AA39L6S4_SARSR</name>
<accession>A0AA39L6S4</accession>
<keyword evidence="4" id="KW-0274">FAD</keyword>
<dbReference type="GO" id="GO:0050661">
    <property type="term" value="F:NADP binding"/>
    <property type="evidence" value="ECO:0007669"/>
    <property type="project" value="InterPro"/>
</dbReference>
<gene>
    <name evidence="8" type="ORF">NLU13_6059</name>
</gene>
<evidence type="ECO:0000256" key="7">
    <source>
        <dbReference type="ARBA" id="ARBA00023033"/>
    </source>
</evidence>
<evidence type="ECO:0000256" key="3">
    <source>
        <dbReference type="ARBA" id="ARBA00022630"/>
    </source>
</evidence>
<dbReference type="InterPro" id="IPR050346">
    <property type="entry name" value="FMO-like"/>
</dbReference>
<evidence type="ECO:0000256" key="2">
    <source>
        <dbReference type="ARBA" id="ARBA00009183"/>
    </source>
</evidence>
<dbReference type="AlphaFoldDB" id="A0AA39L6S4"/>
<dbReference type="Pfam" id="PF13450">
    <property type="entry name" value="NAD_binding_8"/>
    <property type="match status" value="1"/>
</dbReference>
<dbReference type="PIRSF" id="PIRSF000332">
    <property type="entry name" value="FMO"/>
    <property type="match status" value="1"/>
</dbReference>
<dbReference type="EMBL" id="JAPDFR010000005">
    <property type="protein sequence ID" value="KAK0386222.1"/>
    <property type="molecule type" value="Genomic_DNA"/>
</dbReference>
<keyword evidence="3" id="KW-0285">Flavoprotein</keyword>
<dbReference type="Pfam" id="PF00743">
    <property type="entry name" value="FMO-like"/>
    <property type="match status" value="2"/>
</dbReference>
<evidence type="ECO:0008006" key="10">
    <source>
        <dbReference type="Google" id="ProtNLM"/>
    </source>
</evidence>
<keyword evidence="9" id="KW-1185">Reference proteome</keyword>
<evidence type="ECO:0000256" key="1">
    <source>
        <dbReference type="ARBA" id="ARBA00001974"/>
    </source>
</evidence>
<evidence type="ECO:0000256" key="4">
    <source>
        <dbReference type="ARBA" id="ARBA00022827"/>
    </source>
</evidence>
<keyword evidence="6" id="KW-0560">Oxidoreductase</keyword>
<dbReference type="Gene3D" id="3.50.50.60">
    <property type="entry name" value="FAD/NAD(P)-binding domain"/>
    <property type="match status" value="2"/>
</dbReference>
<reference evidence="8" key="1">
    <citation type="submission" date="2022-10" db="EMBL/GenBank/DDBJ databases">
        <title>Determination and structural analysis of whole genome sequence of Sarocladium strictum F4-1.</title>
        <authorList>
            <person name="Hu L."/>
            <person name="Jiang Y."/>
        </authorList>
    </citation>
    <scope>NUCLEOTIDE SEQUENCE</scope>
    <source>
        <strain evidence="8">F4-1</strain>
    </source>
</reference>
<dbReference type="FunFam" id="3.50.50.60:FF:000138">
    <property type="entry name" value="Flavin-containing monooxygenase"/>
    <property type="match status" value="1"/>
</dbReference>
<sequence length="496" mass="54643">MVAIRDIAVIGAGPSGLSAAKYLLAEKVFKVQLFEQKSTVGGVWAYNTLTIADDDFSVPRTKPSEKADNPIFTGSETEAPQFVSPVYDSLETNIPHTLMNFSDQPFPTGTSLFPGHMVVKRYLDTYAEELQHLIKFSSQILSAVNSSGQNGGWELEVLDLKTKEVTRTHFDAIVVASGHYNDPFIPDIPGLKQFNEAHPTSVSHSKFYKSPTSFANKKVIVVGNSASGLDISDQISKVTGLPVIVSERSTVTTPTNAAITYKPEITEFVPHGRKVRFADGDVEEDVDHVVFCTGYFYSFPFLKALSPPVITDGSAANNLYQHMLYAPDPTLCFLGIPQRVVPFPFVEAQVGYLARVWAGRIPLPTDAELEEWQSEMTKAGQEDQGNIHSLKFPKDLNYINMLHSKSMTAEKREGLANGGMGKLPPYWDEEKAWTRERFPLIKAAARKLGDARHAIVDLRQLGFDFGAEKPLQDSQGKLEEGLSRVQMSVAPSIAIA</sequence>
<evidence type="ECO:0000256" key="6">
    <source>
        <dbReference type="ARBA" id="ARBA00023002"/>
    </source>
</evidence>
<dbReference type="PANTHER" id="PTHR23023">
    <property type="entry name" value="DIMETHYLANILINE MONOOXYGENASE"/>
    <property type="match status" value="1"/>
</dbReference>
<comment type="caution">
    <text evidence="8">The sequence shown here is derived from an EMBL/GenBank/DDBJ whole genome shotgun (WGS) entry which is preliminary data.</text>
</comment>
<protein>
    <recommendedName>
        <fullName evidence="10">Thiol-specific monooxygenase</fullName>
    </recommendedName>
</protein>
<dbReference type="GO" id="GO:0050660">
    <property type="term" value="F:flavin adenine dinucleotide binding"/>
    <property type="evidence" value="ECO:0007669"/>
    <property type="project" value="InterPro"/>
</dbReference>
<organism evidence="8 9">
    <name type="scientific">Sarocladium strictum</name>
    <name type="common">Black bundle disease fungus</name>
    <name type="synonym">Acremonium strictum</name>
    <dbReference type="NCBI Taxonomy" id="5046"/>
    <lineage>
        <taxon>Eukaryota</taxon>
        <taxon>Fungi</taxon>
        <taxon>Dikarya</taxon>
        <taxon>Ascomycota</taxon>
        <taxon>Pezizomycotina</taxon>
        <taxon>Sordariomycetes</taxon>
        <taxon>Hypocreomycetidae</taxon>
        <taxon>Hypocreales</taxon>
        <taxon>Sarocladiaceae</taxon>
        <taxon>Sarocladium</taxon>
    </lineage>
</organism>
<evidence type="ECO:0000313" key="9">
    <source>
        <dbReference type="Proteomes" id="UP001175261"/>
    </source>
</evidence>
<dbReference type="InterPro" id="IPR020946">
    <property type="entry name" value="Flavin_mOase-like"/>
</dbReference>
<dbReference type="SUPFAM" id="SSF51905">
    <property type="entry name" value="FAD/NAD(P)-binding domain"/>
    <property type="match status" value="2"/>
</dbReference>
<dbReference type="PRINTS" id="PR00370">
    <property type="entry name" value="FMOXYGENASE"/>
</dbReference>
<dbReference type="InterPro" id="IPR000960">
    <property type="entry name" value="Flavin_mOase"/>
</dbReference>